<keyword evidence="3" id="KW-0067">ATP-binding</keyword>
<dbReference type="EMBL" id="CADCTU010000227">
    <property type="protein sequence ID" value="CAA9303568.1"/>
    <property type="molecule type" value="Genomic_DNA"/>
</dbReference>
<evidence type="ECO:0000256" key="1">
    <source>
        <dbReference type="ARBA" id="ARBA00006914"/>
    </source>
</evidence>
<dbReference type="Gene3D" id="3.40.50.300">
    <property type="entry name" value="P-loop containing nucleotide triphosphate hydrolases"/>
    <property type="match status" value="1"/>
</dbReference>
<dbReference type="InterPro" id="IPR050221">
    <property type="entry name" value="26S_Proteasome_ATPase"/>
</dbReference>
<comment type="similarity">
    <text evidence="1">Belongs to the AAA ATPase family.</text>
</comment>
<feature type="domain" description="AAA+ ATPase" evidence="5">
    <location>
        <begin position="67"/>
        <end position="196"/>
    </location>
</feature>
<keyword evidence="2" id="KW-0547">Nucleotide-binding</keyword>
<dbReference type="GO" id="GO:0005524">
    <property type="term" value="F:ATP binding"/>
    <property type="evidence" value="ECO:0007669"/>
    <property type="project" value="UniProtKB-KW"/>
</dbReference>
<organism evidence="6">
    <name type="scientific">uncultured Gemmatimonadaceae bacterium</name>
    <dbReference type="NCBI Taxonomy" id="246130"/>
    <lineage>
        <taxon>Bacteria</taxon>
        <taxon>Pseudomonadati</taxon>
        <taxon>Gemmatimonadota</taxon>
        <taxon>Gemmatimonadia</taxon>
        <taxon>Gemmatimonadales</taxon>
        <taxon>Gemmatimonadaceae</taxon>
        <taxon>environmental samples</taxon>
    </lineage>
</organism>
<keyword evidence="6" id="KW-0131">Cell cycle</keyword>
<keyword evidence="4" id="KW-0812">Transmembrane</keyword>
<dbReference type="PRINTS" id="PR00830">
    <property type="entry name" value="ENDOLAPTASE"/>
</dbReference>
<dbReference type="SMART" id="SM00382">
    <property type="entry name" value="AAA"/>
    <property type="match status" value="1"/>
</dbReference>
<reference evidence="6" key="1">
    <citation type="submission" date="2020-02" db="EMBL/GenBank/DDBJ databases">
        <authorList>
            <person name="Meier V. D."/>
        </authorList>
    </citation>
    <scope>NUCLEOTIDE SEQUENCE</scope>
    <source>
        <strain evidence="6">AVDCRST_MAG11</strain>
    </source>
</reference>
<dbReference type="InterPro" id="IPR003959">
    <property type="entry name" value="ATPase_AAA_core"/>
</dbReference>
<dbReference type="CDD" id="cd19481">
    <property type="entry name" value="RecA-like_protease"/>
    <property type="match status" value="1"/>
</dbReference>
<dbReference type="InterPro" id="IPR027417">
    <property type="entry name" value="P-loop_NTPase"/>
</dbReference>
<dbReference type="Pfam" id="PF00004">
    <property type="entry name" value="AAA"/>
    <property type="match status" value="1"/>
</dbReference>
<dbReference type="Gene3D" id="1.10.8.60">
    <property type="match status" value="1"/>
</dbReference>
<dbReference type="InterPro" id="IPR003593">
    <property type="entry name" value="AAA+_ATPase"/>
</dbReference>
<evidence type="ECO:0000259" key="5">
    <source>
        <dbReference type="SMART" id="SM00382"/>
    </source>
</evidence>
<evidence type="ECO:0000256" key="4">
    <source>
        <dbReference type="SAM" id="Phobius"/>
    </source>
</evidence>
<accession>A0A6J4KEE2</accession>
<keyword evidence="6" id="KW-0132">Cell division</keyword>
<protein>
    <submittedName>
        <fullName evidence="6">Cell division protein FtsH</fullName>
        <ecNumber evidence="6">3.4.24.-</ecNumber>
    </submittedName>
</protein>
<dbReference type="GO" id="GO:0051301">
    <property type="term" value="P:cell division"/>
    <property type="evidence" value="ECO:0007669"/>
    <property type="project" value="UniProtKB-KW"/>
</dbReference>
<evidence type="ECO:0000256" key="3">
    <source>
        <dbReference type="ARBA" id="ARBA00022840"/>
    </source>
</evidence>
<keyword evidence="4" id="KW-1133">Transmembrane helix</keyword>
<evidence type="ECO:0000313" key="6">
    <source>
        <dbReference type="EMBL" id="CAA9303568.1"/>
    </source>
</evidence>
<proteinExistence type="inferred from homology"/>
<dbReference type="AlphaFoldDB" id="A0A6J4KEE2"/>
<dbReference type="PANTHER" id="PTHR23073">
    <property type="entry name" value="26S PROTEASOME REGULATORY SUBUNIT"/>
    <property type="match status" value="1"/>
</dbReference>
<sequence length="339" mass="35964">MPSPLLTLFTGRNGRRAVDTIVPERTFADVILPLTTLRTLDQALGQVRSHGLIFGQWGLGERHATGLGLAFNFAGPPGTGKTICAEAIAHALGRKLLVVNYAEVESMWAGETPKNVAGLFRSAAEQGAVLFFDEADAIAARRSVGGSLPQQREANTTVNVLLRELEGFNGVVIFATNLAANFDPAFERRIRTHVLFEMPGVEERERIWHVQIHPGKTPLADDVDFRGLAERFPASGGDIKNAVLKAAAAAAGEPVADADKRIHQRHFERAMEDVLAAKSVMRQTLFTDDGAAGGATEDRVVAALQAAEARWRGAALGAAVVAGLALVAAVGALGVALGR</sequence>
<name>A0A6J4KEE2_9BACT</name>
<dbReference type="SUPFAM" id="SSF52540">
    <property type="entry name" value="P-loop containing nucleoside triphosphate hydrolases"/>
    <property type="match status" value="1"/>
</dbReference>
<evidence type="ECO:0000256" key="2">
    <source>
        <dbReference type="ARBA" id="ARBA00022741"/>
    </source>
</evidence>
<dbReference type="GO" id="GO:0016887">
    <property type="term" value="F:ATP hydrolysis activity"/>
    <property type="evidence" value="ECO:0007669"/>
    <property type="project" value="InterPro"/>
</dbReference>
<keyword evidence="6" id="KW-0378">Hydrolase</keyword>
<keyword evidence="4" id="KW-0472">Membrane</keyword>
<dbReference type="EC" id="3.4.24.-" evidence="6"/>
<gene>
    <name evidence="6" type="ORF">AVDCRST_MAG11-1008</name>
</gene>
<feature type="transmembrane region" description="Helical" evidence="4">
    <location>
        <begin position="314"/>
        <end position="337"/>
    </location>
</feature>